<protein>
    <recommendedName>
        <fullName evidence="3">Phage tail tube protein</fullName>
    </recommendedName>
</protein>
<name>A0A1I1XWI6_9BACL</name>
<reference evidence="2" key="1">
    <citation type="submission" date="2016-10" db="EMBL/GenBank/DDBJ databases">
        <authorList>
            <person name="Varghese N."/>
            <person name="Submissions S."/>
        </authorList>
    </citation>
    <scope>NUCLEOTIDE SEQUENCE [LARGE SCALE GENOMIC DNA]</scope>
    <source>
        <strain evidence="2">CGMCC 1.10223</strain>
    </source>
</reference>
<evidence type="ECO:0000313" key="1">
    <source>
        <dbReference type="EMBL" id="SFE11539.1"/>
    </source>
</evidence>
<keyword evidence="2" id="KW-1185">Reference proteome</keyword>
<proteinExistence type="predicted"/>
<gene>
    <name evidence="1" type="ORF">SAMN04487969_101133</name>
</gene>
<dbReference type="AlphaFoldDB" id="A0A1I1XWI6"/>
<organism evidence="1 2">
    <name type="scientific">Paenibacillus algorifonticola</name>
    <dbReference type="NCBI Taxonomy" id="684063"/>
    <lineage>
        <taxon>Bacteria</taxon>
        <taxon>Bacillati</taxon>
        <taxon>Bacillota</taxon>
        <taxon>Bacilli</taxon>
        <taxon>Bacillales</taxon>
        <taxon>Paenibacillaceae</taxon>
        <taxon>Paenibacillus</taxon>
    </lineage>
</organism>
<sequence length="119" mass="13126">MEIKINGVAIAAYPSSFVPTVLDLDDGESTTRTADGTLNRDRIAVKRQIDMEWGVLTWAEISALMQAMSGVFFSVTYPDPMAGAYQTKTFYVGNRQAAFAVAKGNDIRWQGLKVTLTER</sequence>
<accession>A0A1I1XWI6</accession>
<dbReference type="OrthoDB" id="1767129at2"/>
<dbReference type="RefSeq" id="WP_046230482.1">
    <property type="nucleotide sequence ID" value="NZ_FONN01000001.1"/>
</dbReference>
<dbReference type="EMBL" id="FONN01000001">
    <property type="protein sequence ID" value="SFE11539.1"/>
    <property type="molecule type" value="Genomic_DNA"/>
</dbReference>
<dbReference type="InterPro" id="IPR046557">
    <property type="entry name" value="DUF6711"/>
</dbReference>
<dbReference type="Proteomes" id="UP000183410">
    <property type="component" value="Unassembled WGS sequence"/>
</dbReference>
<dbReference type="Pfam" id="PF20458">
    <property type="entry name" value="DUF6711"/>
    <property type="match status" value="1"/>
</dbReference>
<evidence type="ECO:0000313" key="2">
    <source>
        <dbReference type="Proteomes" id="UP000183410"/>
    </source>
</evidence>
<evidence type="ECO:0008006" key="3">
    <source>
        <dbReference type="Google" id="ProtNLM"/>
    </source>
</evidence>